<reference evidence="2 3" key="1">
    <citation type="submission" date="2018-12" db="EMBL/GenBank/DDBJ databases">
        <title>Deinococcus radiophilus ATCC 27603 genome sequencing and assembly.</title>
        <authorList>
            <person name="Maclea K.S."/>
            <person name="Maynard C.R."/>
        </authorList>
    </citation>
    <scope>NUCLEOTIDE SEQUENCE [LARGE SCALE GENOMIC DNA]</scope>
    <source>
        <strain evidence="2 3">ATCC 27603</strain>
    </source>
</reference>
<dbReference type="Pfam" id="PF03259">
    <property type="entry name" value="Robl_LC7"/>
    <property type="match status" value="1"/>
</dbReference>
<keyword evidence="3" id="KW-1185">Reference proteome</keyword>
<dbReference type="EMBL" id="RXPE01000014">
    <property type="protein sequence ID" value="RTR26657.1"/>
    <property type="molecule type" value="Genomic_DNA"/>
</dbReference>
<protein>
    <submittedName>
        <fullName evidence="2">Roadblock/LC7 domain-containing protein</fullName>
    </submittedName>
</protein>
<name>A0A431VTW9_9DEIO</name>
<dbReference type="Proteomes" id="UP000277766">
    <property type="component" value="Unassembled WGS sequence"/>
</dbReference>
<dbReference type="RefSeq" id="WP_126352186.1">
    <property type="nucleotide sequence ID" value="NZ_CP086380.1"/>
</dbReference>
<comment type="caution">
    <text evidence="2">The sequence shown here is derived from an EMBL/GenBank/DDBJ whole genome shotgun (WGS) entry which is preliminary data.</text>
</comment>
<sequence length="125" mass="12950">MAPRLEELRAVPGLSVAALLGADGLTLATVGEGAELLAAELSGLSSALNRLDRRLGVGEVSRLAFTTANLEVITLSRGGYTLAAALMRGTDTQAAQQLMARLMEDALDQLPPQFSDDQDAQGAAV</sequence>
<dbReference type="InterPro" id="IPR004942">
    <property type="entry name" value="Roadblock/LAMTOR2_dom"/>
</dbReference>
<proteinExistence type="predicted"/>
<evidence type="ECO:0000313" key="3">
    <source>
        <dbReference type="Proteomes" id="UP000277766"/>
    </source>
</evidence>
<feature type="domain" description="Roadblock/LAMTOR2" evidence="1">
    <location>
        <begin position="4"/>
        <end position="86"/>
    </location>
</feature>
<dbReference type="AlphaFoldDB" id="A0A431VTW9"/>
<dbReference type="SUPFAM" id="SSF103196">
    <property type="entry name" value="Roadblock/LC7 domain"/>
    <property type="match status" value="1"/>
</dbReference>
<evidence type="ECO:0000313" key="2">
    <source>
        <dbReference type="EMBL" id="RTR26657.1"/>
    </source>
</evidence>
<dbReference type="SMART" id="SM00960">
    <property type="entry name" value="Robl_LC7"/>
    <property type="match status" value="1"/>
</dbReference>
<accession>A0A431VTW9</accession>
<dbReference type="OrthoDB" id="72116at2"/>
<gene>
    <name evidence="2" type="ORF">EJ104_07750</name>
</gene>
<organism evidence="2 3">
    <name type="scientific">Deinococcus radiophilus</name>
    <dbReference type="NCBI Taxonomy" id="32062"/>
    <lineage>
        <taxon>Bacteria</taxon>
        <taxon>Thermotogati</taxon>
        <taxon>Deinococcota</taxon>
        <taxon>Deinococci</taxon>
        <taxon>Deinococcales</taxon>
        <taxon>Deinococcaceae</taxon>
        <taxon>Deinococcus</taxon>
    </lineage>
</organism>
<dbReference type="Gene3D" id="3.30.450.30">
    <property type="entry name" value="Dynein light chain 2a, cytoplasmic"/>
    <property type="match status" value="1"/>
</dbReference>
<evidence type="ECO:0000259" key="1">
    <source>
        <dbReference type="SMART" id="SM00960"/>
    </source>
</evidence>